<dbReference type="InterPro" id="IPR000792">
    <property type="entry name" value="Tscrpt_reg_LuxR_C"/>
</dbReference>
<feature type="transmembrane region" description="Helical" evidence="1">
    <location>
        <begin position="91"/>
        <end position="111"/>
    </location>
</feature>
<dbReference type="InterPro" id="IPR036388">
    <property type="entry name" value="WH-like_DNA-bd_sf"/>
</dbReference>
<feature type="transmembrane region" description="Helical" evidence="1">
    <location>
        <begin position="141"/>
        <end position="158"/>
    </location>
</feature>
<dbReference type="SMART" id="SM00421">
    <property type="entry name" value="HTH_LUXR"/>
    <property type="match status" value="1"/>
</dbReference>
<organism evidence="3 4">
    <name type="scientific">Segatella copri</name>
    <dbReference type="NCBI Taxonomy" id="165179"/>
    <lineage>
        <taxon>Bacteria</taxon>
        <taxon>Pseudomonadati</taxon>
        <taxon>Bacteroidota</taxon>
        <taxon>Bacteroidia</taxon>
        <taxon>Bacteroidales</taxon>
        <taxon>Prevotellaceae</taxon>
        <taxon>Segatella</taxon>
    </lineage>
</organism>
<keyword evidence="1" id="KW-1133">Transmembrane helix</keyword>
<feature type="transmembrane region" description="Helical" evidence="1">
    <location>
        <begin position="61"/>
        <end position="79"/>
    </location>
</feature>
<gene>
    <name evidence="3" type="ORF">F7D57_02190</name>
</gene>
<name>A0AA90VCS7_9BACT</name>
<dbReference type="GO" id="GO:0006355">
    <property type="term" value="P:regulation of DNA-templated transcription"/>
    <property type="evidence" value="ECO:0007669"/>
    <property type="project" value="InterPro"/>
</dbReference>
<feature type="transmembrane region" description="Helical" evidence="1">
    <location>
        <begin position="31"/>
        <end position="55"/>
    </location>
</feature>
<proteinExistence type="predicted"/>
<sequence length="330" mass="38684">MKAKNKLWDWRLRLEHHLCPDYCGVVDRRRVIAFVLLTLIEILIIPYHFLLFYIMKAWVGMLYNVVHTLALALLMYVVLKRKVVFKTGISLLYILVFVKLAIDSMLCLHYQGDRDNLSVMSNIFIMFILAITAQSQQLNRTAFGFTIALLPVVAVAISHTQISVLFFSIKAVLVGFLMILYVWLYNWEPVMFKELRQPKQMREEEKKALHMLADLKDEEKDMAVNLLSRLRPEQQQNILERAAEQLKTSELSKKAWDLVCADLTNSERVICQMVLEGKMLKEICIELNKSESNITSQRSHIRKKLNMDRKDDLRRELEKRFYEARNSLDA</sequence>
<comment type="caution">
    <text evidence="3">The sequence shown here is derived from an EMBL/GenBank/DDBJ whole genome shotgun (WGS) entry which is preliminary data.</text>
</comment>
<feature type="domain" description="HTH luxR-type" evidence="2">
    <location>
        <begin position="260"/>
        <end position="317"/>
    </location>
</feature>
<dbReference type="AlphaFoldDB" id="A0AA90VCS7"/>
<dbReference type="Pfam" id="PF00196">
    <property type="entry name" value="GerE"/>
    <property type="match status" value="1"/>
</dbReference>
<keyword evidence="1" id="KW-0812">Transmembrane</keyword>
<accession>A0AA90VCS7</accession>
<feature type="transmembrane region" description="Helical" evidence="1">
    <location>
        <begin position="117"/>
        <end position="134"/>
    </location>
</feature>
<dbReference type="EMBL" id="VZBP01000040">
    <property type="protein sequence ID" value="MQO08551.1"/>
    <property type="molecule type" value="Genomic_DNA"/>
</dbReference>
<dbReference type="InterPro" id="IPR016032">
    <property type="entry name" value="Sig_transdc_resp-reg_C-effctor"/>
</dbReference>
<dbReference type="SUPFAM" id="SSF46894">
    <property type="entry name" value="C-terminal effector domain of the bipartite response regulators"/>
    <property type="match status" value="1"/>
</dbReference>
<evidence type="ECO:0000256" key="1">
    <source>
        <dbReference type="SAM" id="Phobius"/>
    </source>
</evidence>
<dbReference type="GO" id="GO:0003677">
    <property type="term" value="F:DNA binding"/>
    <property type="evidence" value="ECO:0007669"/>
    <property type="project" value="InterPro"/>
</dbReference>
<protein>
    <submittedName>
        <fullName evidence="3">Response regulator transcription factor</fullName>
    </submittedName>
</protein>
<evidence type="ECO:0000313" key="3">
    <source>
        <dbReference type="EMBL" id="MQO08551.1"/>
    </source>
</evidence>
<feature type="transmembrane region" description="Helical" evidence="1">
    <location>
        <begin position="164"/>
        <end position="184"/>
    </location>
</feature>
<evidence type="ECO:0000313" key="4">
    <source>
        <dbReference type="Proteomes" id="UP000405805"/>
    </source>
</evidence>
<reference evidence="4" key="1">
    <citation type="submission" date="2019-09" db="EMBL/GenBank/DDBJ databases">
        <title>Distinct polysaccharide growth profiles of human intestinal Prevotella copri isolates.</title>
        <authorList>
            <person name="Fehlner-Peach H."/>
            <person name="Magnabosco C."/>
            <person name="Raghavan V."/>
            <person name="Scher J.U."/>
            <person name="Tett A."/>
            <person name="Cox L.M."/>
            <person name="Gottsegen C."/>
            <person name="Watters A."/>
            <person name="Wiltshire- Gordon J.D."/>
            <person name="Segata N."/>
            <person name="Bonneau R."/>
            <person name="Littman D.R."/>
        </authorList>
    </citation>
    <scope>NUCLEOTIDE SEQUENCE [LARGE SCALE GENOMIC DNA]</scope>
    <source>
        <strain evidence="4">iA624</strain>
    </source>
</reference>
<dbReference type="Proteomes" id="UP000405805">
    <property type="component" value="Unassembled WGS sequence"/>
</dbReference>
<dbReference type="Gene3D" id="1.10.10.10">
    <property type="entry name" value="Winged helix-like DNA-binding domain superfamily/Winged helix DNA-binding domain"/>
    <property type="match status" value="1"/>
</dbReference>
<evidence type="ECO:0000259" key="2">
    <source>
        <dbReference type="SMART" id="SM00421"/>
    </source>
</evidence>
<keyword evidence="1" id="KW-0472">Membrane</keyword>